<dbReference type="RefSeq" id="WP_147494359.1">
    <property type="nucleotide sequence ID" value="NZ_CP041659.1"/>
</dbReference>
<feature type="signal peptide" evidence="1">
    <location>
        <begin position="1"/>
        <end position="22"/>
    </location>
</feature>
<gene>
    <name evidence="2" type="ORF">FMM02_08050</name>
</gene>
<name>A0A516ISP3_9SPHN</name>
<protein>
    <submittedName>
        <fullName evidence="2">DUF411 domain-containing protein</fullName>
    </submittedName>
</protein>
<dbReference type="Pfam" id="PF04214">
    <property type="entry name" value="DUF411"/>
    <property type="match status" value="1"/>
</dbReference>
<dbReference type="Proteomes" id="UP000321857">
    <property type="component" value="Chromosome"/>
</dbReference>
<evidence type="ECO:0000256" key="1">
    <source>
        <dbReference type="SAM" id="SignalP"/>
    </source>
</evidence>
<organism evidence="2 3">
    <name type="scientific">Sphingomonas xanthus</name>
    <dbReference type="NCBI Taxonomy" id="2594473"/>
    <lineage>
        <taxon>Bacteria</taxon>
        <taxon>Pseudomonadati</taxon>
        <taxon>Pseudomonadota</taxon>
        <taxon>Alphaproteobacteria</taxon>
        <taxon>Sphingomonadales</taxon>
        <taxon>Sphingomonadaceae</taxon>
        <taxon>Sphingomonas</taxon>
    </lineage>
</organism>
<reference evidence="2 3" key="1">
    <citation type="submission" date="2019-07" db="EMBL/GenBank/DDBJ databases">
        <title>Sphingomonas AE3 Genome sequencing and assembly.</title>
        <authorList>
            <person name="Kim H."/>
        </authorList>
    </citation>
    <scope>NUCLEOTIDE SEQUENCE [LARGE SCALE GENOMIC DNA]</scope>
    <source>
        <strain evidence="2 3">AE3</strain>
    </source>
</reference>
<keyword evidence="3" id="KW-1185">Reference proteome</keyword>
<evidence type="ECO:0000313" key="3">
    <source>
        <dbReference type="Proteomes" id="UP000321857"/>
    </source>
</evidence>
<dbReference type="InterPro" id="IPR036249">
    <property type="entry name" value="Thioredoxin-like_sf"/>
</dbReference>
<dbReference type="AlphaFoldDB" id="A0A516ISP3"/>
<feature type="chain" id="PRO_5021758838" evidence="1">
    <location>
        <begin position="23"/>
        <end position="144"/>
    </location>
</feature>
<dbReference type="EMBL" id="CP041659">
    <property type="protein sequence ID" value="QDP19910.1"/>
    <property type="molecule type" value="Genomic_DNA"/>
</dbReference>
<sequence>MRKTLFGGIAFAAMFVATAAHAATMTVYKHPSCGCCAKWIEHVEQHGFTVDVVPTTEMMALKTKLGVPDTQVSCHTAKVGNYVVEGHVPAQDIKRLLAQKPKARGIAVAGMPMGSPGMEHGDHREPYQTMLIGLDGKTKVFASH</sequence>
<dbReference type="KEGG" id="sxa:FMM02_08050"/>
<dbReference type="SUPFAM" id="SSF52833">
    <property type="entry name" value="Thioredoxin-like"/>
    <property type="match status" value="1"/>
</dbReference>
<dbReference type="InterPro" id="IPR007332">
    <property type="entry name" value="DUF411"/>
</dbReference>
<keyword evidence="1" id="KW-0732">Signal</keyword>
<proteinExistence type="predicted"/>
<accession>A0A516ISP3</accession>
<dbReference type="OrthoDB" id="14727at2"/>
<evidence type="ECO:0000313" key="2">
    <source>
        <dbReference type="EMBL" id="QDP19910.1"/>
    </source>
</evidence>